<dbReference type="Proteomes" id="UP000294576">
    <property type="component" value="Unassembled WGS sequence"/>
</dbReference>
<reference evidence="4 5" key="1">
    <citation type="submission" date="2019-03" db="EMBL/GenBank/DDBJ databases">
        <title>Genomic Encyclopedia of Type Strains, Phase IV (KMG-V): Genome sequencing to study the core and pangenomes of soil and plant-associated prokaryotes.</title>
        <authorList>
            <person name="Whitman W."/>
        </authorList>
    </citation>
    <scope>NUCLEOTIDE SEQUENCE [LARGE SCALE GENOMIC DNA]</scope>
    <source>
        <strain evidence="4 5">Hc14</strain>
    </source>
</reference>
<dbReference type="PANTHER" id="PTHR16943:SF8">
    <property type="entry name" value="2-METHYLCITRATE DEHYDRATASE"/>
    <property type="match status" value="1"/>
</dbReference>
<comment type="similarity">
    <text evidence="1">Belongs to the PrpD family.</text>
</comment>
<dbReference type="Gene3D" id="1.10.4100.10">
    <property type="entry name" value="2-methylcitrate dehydratase PrpD"/>
    <property type="match status" value="1"/>
</dbReference>
<comment type="caution">
    <text evidence="4">The sequence shown here is derived from an EMBL/GenBank/DDBJ whole genome shotgun (WGS) entry which is preliminary data.</text>
</comment>
<name>A0A4R3Q252_RHISU</name>
<dbReference type="PANTHER" id="PTHR16943">
    <property type="entry name" value="2-METHYLCITRATE DEHYDRATASE-RELATED"/>
    <property type="match status" value="1"/>
</dbReference>
<organism evidence="4 5">
    <name type="scientific">Rhizobium sullae</name>
    <name type="common">Rhizobium hedysari</name>
    <dbReference type="NCBI Taxonomy" id="50338"/>
    <lineage>
        <taxon>Bacteria</taxon>
        <taxon>Pseudomonadati</taxon>
        <taxon>Pseudomonadota</taxon>
        <taxon>Alphaproteobacteria</taxon>
        <taxon>Hyphomicrobiales</taxon>
        <taxon>Rhizobiaceae</taxon>
        <taxon>Rhizobium/Agrobacterium group</taxon>
        <taxon>Rhizobium</taxon>
    </lineage>
</organism>
<evidence type="ECO:0000259" key="3">
    <source>
        <dbReference type="Pfam" id="PF19305"/>
    </source>
</evidence>
<gene>
    <name evidence="4" type="ORF">EV132_10899</name>
</gene>
<proteinExistence type="inferred from homology"/>
<dbReference type="RefSeq" id="WP_132563747.1">
    <property type="nucleotide sequence ID" value="NZ_SMBH01000008.1"/>
</dbReference>
<evidence type="ECO:0000313" key="4">
    <source>
        <dbReference type="EMBL" id="TCU14729.1"/>
    </source>
</evidence>
<dbReference type="AlphaFoldDB" id="A0A4R3Q252"/>
<dbReference type="InterPro" id="IPR042188">
    <property type="entry name" value="MmgE/PrpD_sf_2"/>
</dbReference>
<dbReference type="InterPro" id="IPR042183">
    <property type="entry name" value="MmgE/PrpD_sf_1"/>
</dbReference>
<evidence type="ECO:0000259" key="2">
    <source>
        <dbReference type="Pfam" id="PF03972"/>
    </source>
</evidence>
<feature type="domain" description="MmgE/PrpD C-terminal" evidence="3">
    <location>
        <begin position="265"/>
        <end position="431"/>
    </location>
</feature>
<protein>
    <submittedName>
        <fullName evidence="4">2-methylcitrate dehydratase PrpD</fullName>
    </submittedName>
</protein>
<dbReference type="Pfam" id="PF03972">
    <property type="entry name" value="MmgE_PrpD_N"/>
    <property type="match status" value="1"/>
</dbReference>
<dbReference type="EMBL" id="SMBH01000008">
    <property type="protein sequence ID" value="TCU14729.1"/>
    <property type="molecule type" value="Genomic_DNA"/>
</dbReference>
<evidence type="ECO:0000313" key="5">
    <source>
        <dbReference type="Proteomes" id="UP000294576"/>
    </source>
</evidence>
<feature type="domain" description="MmgE/PrpD N-terminal" evidence="2">
    <location>
        <begin position="8"/>
        <end position="237"/>
    </location>
</feature>
<dbReference type="InterPro" id="IPR045336">
    <property type="entry name" value="MmgE_PrpD_N"/>
</dbReference>
<dbReference type="InterPro" id="IPR045337">
    <property type="entry name" value="MmgE_PrpD_C"/>
</dbReference>
<dbReference type="InterPro" id="IPR036148">
    <property type="entry name" value="MmgE/PrpD_sf"/>
</dbReference>
<accession>A0A4R3Q252</accession>
<dbReference type="GO" id="GO:0016829">
    <property type="term" value="F:lyase activity"/>
    <property type="evidence" value="ECO:0007669"/>
    <property type="project" value="InterPro"/>
</dbReference>
<dbReference type="Gene3D" id="3.30.1330.120">
    <property type="entry name" value="2-methylcitrate dehydratase PrpD"/>
    <property type="match status" value="1"/>
</dbReference>
<dbReference type="SUPFAM" id="SSF103378">
    <property type="entry name" value="2-methylcitrate dehydratase PrpD"/>
    <property type="match status" value="1"/>
</dbReference>
<sequence>MSPSIAQTIGEYIAAESFSRLPPEVIHKSELCVMDSIGCLLGAINLPVSRMMQNFTGDQAVGHSVGLLDPAIAAFRTATLINALDFDDIYEKGHPGATVIAAALSMAAHRQCSGADFLEAVVVGYEVSCRIGISLLHRTPRKTIHGHGTWQVFGATAAAAKLMRLDARQAAQAIAIAAVNAPVASVMKTVYGKNPSMAKNNFGAAAQTGVNAARLAAAGFEGPPDVFEGETGLWRMTGADECDFGRLTRAFGSTYEIFNIGFKPFSCCRLIQSSVQACRDVFTMAGIDAATGEHVKLVVTAPPIVCEPPFSTVRPKDMWAAQFSAPHAIAMAVLGVEPGPGWFADDWLRHDIAGRLQDIIEFSARSARDLPREPHAASACLRLRDGRVFEKHVPLAEGEAANPMQESALEAKFLRLASSAVGDSASLEILDNMQNLKSATSVQPLVRFVSGAV</sequence>
<dbReference type="Pfam" id="PF19305">
    <property type="entry name" value="MmgE_PrpD_C"/>
    <property type="match status" value="1"/>
</dbReference>
<evidence type="ECO:0000256" key="1">
    <source>
        <dbReference type="ARBA" id="ARBA00006174"/>
    </source>
</evidence>
<dbReference type="InterPro" id="IPR005656">
    <property type="entry name" value="MmgE_PrpD"/>
</dbReference>